<dbReference type="PANTHER" id="PTHR30024:SF42">
    <property type="entry name" value="ALIPHATIC SULFONATES-BINDING PROTEIN-RELATED"/>
    <property type="match status" value="1"/>
</dbReference>
<feature type="domain" description="Solute-binding protein family 3/N-terminal" evidence="8">
    <location>
        <begin position="50"/>
        <end position="266"/>
    </location>
</feature>
<organism evidence="9 10">
    <name type="scientific">Caballeronia sordidicola</name>
    <name type="common">Burkholderia sordidicola</name>
    <dbReference type="NCBI Taxonomy" id="196367"/>
    <lineage>
        <taxon>Bacteria</taxon>
        <taxon>Pseudomonadati</taxon>
        <taxon>Pseudomonadota</taxon>
        <taxon>Betaproteobacteria</taxon>
        <taxon>Burkholderiales</taxon>
        <taxon>Burkholderiaceae</taxon>
        <taxon>Caballeronia</taxon>
    </lineage>
</organism>
<evidence type="ECO:0000259" key="8">
    <source>
        <dbReference type="SMART" id="SM00062"/>
    </source>
</evidence>
<comment type="similarity">
    <text evidence="2">Belongs to the bacterial solute-binding protein SsuA/TauA family.</text>
</comment>
<proteinExistence type="inferred from homology"/>
<dbReference type="CDD" id="cd13557">
    <property type="entry name" value="PBP2_SsuA"/>
    <property type="match status" value="1"/>
</dbReference>
<dbReference type="Pfam" id="PF09084">
    <property type="entry name" value="NMT1"/>
    <property type="match status" value="1"/>
</dbReference>
<dbReference type="Proteomes" id="UP000214720">
    <property type="component" value="Unassembled WGS sequence"/>
</dbReference>
<accession>A0A226XAP6</accession>
<dbReference type="SMART" id="SM00062">
    <property type="entry name" value="PBPb"/>
    <property type="match status" value="1"/>
</dbReference>
<feature type="chain" id="PRO_5012285328" description="Putative aliphatic sulfonates-binding protein" evidence="7">
    <location>
        <begin position="41"/>
        <end position="340"/>
    </location>
</feature>
<evidence type="ECO:0000313" key="10">
    <source>
        <dbReference type="Proteomes" id="UP000214720"/>
    </source>
</evidence>
<evidence type="ECO:0000256" key="4">
    <source>
        <dbReference type="ARBA" id="ARBA00022729"/>
    </source>
</evidence>
<dbReference type="GO" id="GO:0016020">
    <property type="term" value="C:membrane"/>
    <property type="evidence" value="ECO:0007669"/>
    <property type="project" value="InterPro"/>
</dbReference>
<dbReference type="FunFam" id="3.40.190.10:FF:000050">
    <property type="entry name" value="Sulfonate ABC transporter substrate-binding protein"/>
    <property type="match status" value="1"/>
</dbReference>
<protein>
    <recommendedName>
        <fullName evidence="6">Putative aliphatic sulfonates-binding protein</fullName>
    </recommendedName>
</protein>
<feature type="signal peptide" evidence="7">
    <location>
        <begin position="1"/>
        <end position="40"/>
    </location>
</feature>
<dbReference type="SUPFAM" id="SSF53850">
    <property type="entry name" value="Periplasmic binding protein-like II"/>
    <property type="match status" value="1"/>
</dbReference>
<evidence type="ECO:0000256" key="1">
    <source>
        <dbReference type="ARBA" id="ARBA00004418"/>
    </source>
</evidence>
<comment type="subcellular location">
    <subcellularLocation>
        <location evidence="1">Periplasm</location>
    </subcellularLocation>
</comment>
<dbReference type="GO" id="GO:0042626">
    <property type="term" value="F:ATPase-coupled transmembrane transporter activity"/>
    <property type="evidence" value="ECO:0007669"/>
    <property type="project" value="InterPro"/>
</dbReference>
<dbReference type="InterPro" id="IPR010067">
    <property type="entry name" value="ABC_SsuA_sub-bd"/>
</dbReference>
<comment type="caution">
    <text evidence="9">The sequence shown here is derived from an EMBL/GenBank/DDBJ whole genome shotgun (WGS) entry which is preliminary data.</text>
</comment>
<evidence type="ECO:0000256" key="5">
    <source>
        <dbReference type="ARBA" id="ARBA00055538"/>
    </source>
</evidence>
<evidence type="ECO:0000256" key="6">
    <source>
        <dbReference type="ARBA" id="ARBA00070228"/>
    </source>
</evidence>
<dbReference type="eggNOG" id="COG0715">
    <property type="taxonomic scope" value="Bacteria"/>
</dbReference>
<dbReference type="InterPro" id="IPR001638">
    <property type="entry name" value="Solute-binding_3/MltF_N"/>
</dbReference>
<evidence type="ECO:0000313" key="9">
    <source>
        <dbReference type="EMBL" id="OXC80179.1"/>
    </source>
</evidence>
<dbReference type="GO" id="GO:0042597">
    <property type="term" value="C:periplasmic space"/>
    <property type="evidence" value="ECO:0007669"/>
    <property type="project" value="UniProtKB-SubCell"/>
</dbReference>
<evidence type="ECO:0000256" key="7">
    <source>
        <dbReference type="SAM" id="SignalP"/>
    </source>
</evidence>
<dbReference type="EMBL" id="MTHB01000023">
    <property type="protein sequence ID" value="OXC80179.1"/>
    <property type="molecule type" value="Genomic_DNA"/>
</dbReference>
<dbReference type="NCBIfam" id="NF008588">
    <property type="entry name" value="PRK11553.1"/>
    <property type="match status" value="1"/>
</dbReference>
<dbReference type="PANTHER" id="PTHR30024">
    <property type="entry name" value="ALIPHATIC SULFONATES-BINDING PROTEIN-RELATED"/>
    <property type="match status" value="1"/>
</dbReference>
<name>A0A226XAP6_CABSO</name>
<dbReference type="Gene3D" id="3.40.190.10">
    <property type="entry name" value="Periplasmic binding protein-like II"/>
    <property type="match status" value="2"/>
</dbReference>
<dbReference type="NCBIfam" id="TIGR01728">
    <property type="entry name" value="SsuA_fam"/>
    <property type="match status" value="1"/>
</dbReference>
<comment type="function">
    <text evidence="5">Part of a binding-protein-dependent transport system for aliphatic sulfonates. Putative binding protein.</text>
</comment>
<dbReference type="AlphaFoldDB" id="A0A226XAP6"/>
<gene>
    <name evidence="9" type="ORF">BSU04_02880</name>
</gene>
<evidence type="ECO:0000256" key="3">
    <source>
        <dbReference type="ARBA" id="ARBA00022448"/>
    </source>
</evidence>
<keyword evidence="3" id="KW-0813">Transport</keyword>
<sequence>MVDDISSRTEISMKKLGLSLSLAGLWVAAAFALLPLSASAQDAVSAPAKQLRIGFQKAGLLAVLKAQGSLEQKLKPLGYTVSWYEFPAGPQLLEALNTSNIDFGYTGAPPPIFAQAAGVNFVYVGAEPGGETNEALFVKADSPIHSLAELKGRRIALQKGSSSNFLLLAVLQKAGLKLDDIRPVYLAPADARAAFENGDVDAWIVWDPYYAAAQKALTVRTLADYTGLPKPFNFYEATRSFATQNPQAVRAVIDQLRTTGAWVTQHPADTAALLAPKIGLDAGLVETWVRRVPYGARPIDEKIVATQQGVADMFYRAKLIPKAVTVKDNVWRDQDALTAR</sequence>
<keyword evidence="4 7" id="KW-0732">Signal</keyword>
<dbReference type="InterPro" id="IPR015168">
    <property type="entry name" value="SsuA/THI5"/>
</dbReference>
<reference evidence="10" key="1">
    <citation type="submission" date="2017-01" db="EMBL/GenBank/DDBJ databases">
        <title>Genome Analysis of Deinococcus marmoris KOPRI26562.</title>
        <authorList>
            <person name="Kim J.H."/>
            <person name="Oh H.-M."/>
        </authorList>
    </citation>
    <scope>NUCLEOTIDE SEQUENCE [LARGE SCALE GENOMIC DNA]</scope>
    <source>
        <strain evidence="10">PAMC 26633</strain>
    </source>
</reference>
<evidence type="ECO:0000256" key="2">
    <source>
        <dbReference type="ARBA" id="ARBA00010742"/>
    </source>
</evidence>